<dbReference type="InterPro" id="IPR003594">
    <property type="entry name" value="HATPase_dom"/>
</dbReference>
<evidence type="ECO:0000256" key="4">
    <source>
        <dbReference type="ARBA" id="ARBA00022777"/>
    </source>
</evidence>
<dbReference type="SUPFAM" id="SSF55874">
    <property type="entry name" value="ATPase domain of HSP90 chaperone/DNA topoisomerase II/histidine kinase"/>
    <property type="match status" value="1"/>
</dbReference>
<keyword evidence="4" id="KW-0808">Transferase</keyword>
<gene>
    <name evidence="7" type="ORF">ABDK96_16855</name>
</gene>
<keyword evidence="7" id="KW-0547">Nucleotide-binding</keyword>
<keyword evidence="8" id="KW-1185">Reference proteome</keyword>
<dbReference type="PRINTS" id="PR00344">
    <property type="entry name" value="BCTRLSENSOR"/>
</dbReference>
<evidence type="ECO:0000256" key="1">
    <source>
        <dbReference type="ARBA" id="ARBA00000085"/>
    </source>
</evidence>
<dbReference type="Proteomes" id="UP001484097">
    <property type="component" value="Unassembled WGS sequence"/>
</dbReference>
<evidence type="ECO:0000256" key="2">
    <source>
        <dbReference type="ARBA" id="ARBA00012438"/>
    </source>
</evidence>
<proteinExistence type="predicted"/>
<dbReference type="SMART" id="SM00387">
    <property type="entry name" value="HATPase_c"/>
    <property type="match status" value="1"/>
</dbReference>
<evidence type="ECO:0000259" key="6">
    <source>
        <dbReference type="PROSITE" id="PS50109"/>
    </source>
</evidence>
<evidence type="ECO:0000256" key="3">
    <source>
        <dbReference type="ARBA" id="ARBA00022553"/>
    </source>
</evidence>
<dbReference type="InterPro" id="IPR004358">
    <property type="entry name" value="Sig_transdc_His_kin-like_C"/>
</dbReference>
<dbReference type="Gene3D" id="3.30.565.10">
    <property type="entry name" value="Histidine kinase-like ATPase, C-terminal domain"/>
    <property type="match status" value="1"/>
</dbReference>
<dbReference type="GO" id="GO:0005524">
    <property type="term" value="F:ATP binding"/>
    <property type="evidence" value="ECO:0007669"/>
    <property type="project" value="UniProtKB-KW"/>
</dbReference>
<comment type="catalytic activity">
    <reaction evidence="1">
        <text>ATP + protein L-histidine = ADP + protein N-phospho-L-histidine.</text>
        <dbReference type="EC" id="2.7.13.3"/>
    </reaction>
</comment>
<dbReference type="InterPro" id="IPR005467">
    <property type="entry name" value="His_kinase_dom"/>
</dbReference>
<organism evidence="7 8">
    <name type="scientific">Citricoccus nitrophenolicus</name>
    <dbReference type="NCBI Taxonomy" id="863575"/>
    <lineage>
        <taxon>Bacteria</taxon>
        <taxon>Bacillati</taxon>
        <taxon>Actinomycetota</taxon>
        <taxon>Actinomycetes</taxon>
        <taxon>Micrococcales</taxon>
        <taxon>Micrococcaceae</taxon>
        <taxon>Citricoccus</taxon>
    </lineage>
</organism>
<dbReference type="EC" id="2.7.13.3" evidence="2"/>
<evidence type="ECO:0000313" key="7">
    <source>
        <dbReference type="EMBL" id="MEO9249346.1"/>
    </source>
</evidence>
<evidence type="ECO:0000256" key="5">
    <source>
        <dbReference type="ARBA" id="ARBA00023012"/>
    </source>
</evidence>
<protein>
    <recommendedName>
        <fullName evidence="2">histidine kinase</fullName>
        <ecNumber evidence="2">2.7.13.3</ecNumber>
    </recommendedName>
</protein>
<accession>A0ABV0IMF3</accession>
<dbReference type="PANTHER" id="PTHR43547">
    <property type="entry name" value="TWO-COMPONENT HISTIDINE KINASE"/>
    <property type="match status" value="1"/>
</dbReference>
<reference evidence="7 8" key="1">
    <citation type="submission" date="2024-05" db="EMBL/GenBank/DDBJ databases">
        <authorList>
            <person name="Yi C."/>
        </authorList>
    </citation>
    <scope>NUCLEOTIDE SEQUENCE [LARGE SCALE GENOMIC DNA]</scope>
    <source>
        <strain evidence="7 8">XS13</strain>
    </source>
</reference>
<name>A0ABV0IMF3_9MICC</name>
<dbReference type="Pfam" id="PF02518">
    <property type="entry name" value="HATPase_c"/>
    <property type="match status" value="1"/>
</dbReference>
<dbReference type="PROSITE" id="PS50109">
    <property type="entry name" value="HIS_KIN"/>
    <property type="match status" value="1"/>
</dbReference>
<dbReference type="EMBL" id="JBDXMX010000019">
    <property type="protein sequence ID" value="MEO9249346.1"/>
    <property type="molecule type" value="Genomic_DNA"/>
</dbReference>
<keyword evidence="7" id="KW-0067">ATP-binding</keyword>
<keyword evidence="3" id="KW-0597">Phosphoprotein</keyword>
<feature type="domain" description="Histidine kinase" evidence="6">
    <location>
        <begin position="1"/>
        <end position="112"/>
    </location>
</feature>
<keyword evidence="4" id="KW-0418">Kinase</keyword>
<evidence type="ECO:0000313" key="8">
    <source>
        <dbReference type="Proteomes" id="UP001484097"/>
    </source>
</evidence>
<keyword evidence="5" id="KW-0902">Two-component regulatory system</keyword>
<sequence length="112" mass="11829">MDRARIGQVLTNLLANALRHTPAGGTITVHTNNTPDAVTITVTDTGDGIATEHLPHVFNRFYRTHTGREAGPGSGLGLAVSQALAHAHDVHLVPAPRLNVRRGDAPVLGRAH</sequence>
<dbReference type="InterPro" id="IPR036890">
    <property type="entry name" value="HATPase_C_sf"/>
</dbReference>
<dbReference type="RefSeq" id="WP_115930695.1">
    <property type="nucleotide sequence ID" value="NZ_JBDXMX010000019.1"/>
</dbReference>
<comment type="caution">
    <text evidence="7">The sequence shown here is derived from an EMBL/GenBank/DDBJ whole genome shotgun (WGS) entry which is preliminary data.</text>
</comment>
<dbReference type="PANTHER" id="PTHR43547:SF2">
    <property type="entry name" value="HYBRID SIGNAL TRANSDUCTION HISTIDINE KINASE C"/>
    <property type="match status" value="1"/>
</dbReference>